<dbReference type="CDD" id="cd02981">
    <property type="entry name" value="PDI_b_family"/>
    <property type="match status" value="1"/>
</dbReference>
<reference evidence="4 5" key="1">
    <citation type="submission" date="2014-03" db="EMBL/GenBank/DDBJ databases">
        <authorList>
            <person name="Sibley D."/>
            <person name="Venepally P."/>
            <person name="Karamycheva S."/>
            <person name="Hadjithomas M."/>
            <person name="Khan A."/>
            <person name="Brunk B."/>
            <person name="Roos D."/>
            <person name="Caler E."/>
            <person name="Lorenzi H."/>
        </authorList>
    </citation>
    <scope>NUCLEOTIDE SEQUENCE [LARGE SCALE GENOMIC DNA]</scope>
    <source>
        <strain evidence="5">p89</strain>
    </source>
</reference>
<keyword evidence="4" id="KW-0436">Ligase</keyword>
<dbReference type="InterPro" id="IPR013766">
    <property type="entry name" value="Thioredoxin_domain"/>
</dbReference>
<dbReference type="GO" id="GO:0004812">
    <property type="term" value="F:aminoacyl-tRNA ligase activity"/>
    <property type="evidence" value="ECO:0007669"/>
    <property type="project" value="UniProtKB-KW"/>
</dbReference>
<dbReference type="PANTHER" id="PTHR18929:SF246">
    <property type="entry name" value="PROTEIN DISULFIDE ISOMERASE-LIKE 1-4"/>
    <property type="match status" value="1"/>
</dbReference>
<feature type="compositionally biased region" description="Basic and acidic residues" evidence="2">
    <location>
        <begin position="266"/>
        <end position="277"/>
    </location>
</feature>
<dbReference type="AlphaFoldDB" id="A0A086L5K8"/>
<feature type="compositionally biased region" description="Low complexity" evidence="2">
    <location>
        <begin position="192"/>
        <end position="257"/>
    </location>
</feature>
<feature type="compositionally biased region" description="Polar residues" evidence="2">
    <location>
        <begin position="66"/>
        <end position="75"/>
    </location>
</feature>
<evidence type="ECO:0000313" key="5">
    <source>
        <dbReference type="Proteomes" id="UP000028828"/>
    </source>
</evidence>
<dbReference type="Gene3D" id="3.40.30.10">
    <property type="entry name" value="Glutaredoxin"/>
    <property type="match status" value="4"/>
</dbReference>
<dbReference type="PROSITE" id="PS51257">
    <property type="entry name" value="PROKAR_LIPOPROTEIN"/>
    <property type="match status" value="1"/>
</dbReference>
<accession>A0A086L5K8</accession>
<evidence type="ECO:0000256" key="1">
    <source>
        <dbReference type="ARBA" id="ARBA00006347"/>
    </source>
</evidence>
<dbReference type="InterPro" id="IPR036249">
    <property type="entry name" value="Thioredoxin-like_sf"/>
</dbReference>
<dbReference type="GO" id="GO:0034976">
    <property type="term" value="P:response to endoplasmic reticulum stress"/>
    <property type="evidence" value="ECO:0007669"/>
    <property type="project" value="TreeGrafter"/>
</dbReference>
<dbReference type="PANTHER" id="PTHR18929">
    <property type="entry name" value="PROTEIN DISULFIDE ISOMERASE"/>
    <property type="match status" value="1"/>
</dbReference>
<dbReference type="Pfam" id="PF13848">
    <property type="entry name" value="Thioredoxin_6"/>
    <property type="match status" value="1"/>
</dbReference>
<evidence type="ECO:0000259" key="3">
    <source>
        <dbReference type="Pfam" id="PF00085"/>
    </source>
</evidence>
<dbReference type="GO" id="GO:0006457">
    <property type="term" value="P:protein folding"/>
    <property type="evidence" value="ECO:0007669"/>
    <property type="project" value="TreeGrafter"/>
</dbReference>
<dbReference type="CDD" id="cd02961">
    <property type="entry name" value="PDI_a_family"/>
    <property type="match status" value="1"/>
</dbReference>
<organism evidence="4 5">
    <name type="scientific">Toxoplasma gondii p89</name>
    <dbReference type="NCBI Taxonomy" id="943119"/>
    <lineage>
        <taxon>Eukaryota</taxon>
        <taxon>Sar</taxon>
        <taxon>Alveolata</taxon>
        <taxon>Apicomplexa</taxon>
        <taxon>Conoidasida</taxon>
        <taxon>Coccidia</taxon>
        <taxon>Eucoccidiorida</taxon>
        <taxon>Eimeriorina</taxon>
        <taxon>Sarcocystidae</taxon>
        <taxon>Toxoplasma</taxon>
    </lineage>
</organism>
<dbReference type="EC" id="2.4.99.18" evidence="4"/>
<dbReference type="GO" id="GO:0003756">
    <property type="term" value="F:protein disulfide isomerase activity"/>
    <property type="evidence" value="ECO:0007669"/>
    <property type="project" value="TreeGrafter"/>
</dbReference>
<protein>
    <submittedName>
        <fullName evidence="4">Seryl-tRNA synthetase (SerRS2)</fullName>
        <ecNumber evidence="4">2.4.99.18</ecNumber>
    </submittedName>
</protein>
<proteinExistence type="inferred from homology"/>
<name>A0A086L5K8_TOXGO</name>
<comment type="similarity">
    <text evidence="1">Belongs to the protein disulfide isomerase family.</text>
</comment>
<evidence type="ECO:0000256" key="2">
    <source>
        <dbReference type="SAM" id="MobiDB-lite"/>
    </source>
</evidence>
<dbReference type="VEuPathDB" id="ToxoDB:TGP89_271760"/>
<feature type="region of interest" description="Disordered" evidence="2">
    <location>
        <begin position="170"/>
        <end position="277"/>
    </location>
</feature>
<feature type="compositionally biased region" description="Low complexity" evidence="2">
    <location>
        <begin position="76"/>
        <end position="103"/>
    </location>
</feature>
<feature type="domain" description="Thioredoxin" evidence="3">
    <location>
        <begin position="286"/>
        <end position="365"/>
    </location>
</feature>
<feature type="region of interest" description="Disordered" evidence="2">
    <location>
        <begin position="66"/>
        <end position="103"/>
    </location>
</feature>
<dbReference type="Pfam" id="PF00085">
    <property type="entry name" value="Thioredoxin"/>
    <property type="match status" value="1"/>
</dbReference>
<feature type="region of interest" description="Disordered" evidence="2">
    <location>
        <begin position="131"/>
        <end position="154"/>
    </location>
</feature>
<sequence>MADDGRTLGFLSFFSSCLLLNRVSLLSLTLLIFLLHLHAGTVRPATPERLSQPRSSVFLFVSARASSPDPTSSLRVPNRPAAPSSVSSPSSSKTPEASVSWGQQSCASSPSSVAASLEAFASLFVSSRLDGDSSSSSGGQTVPFASSGASPQPAHSILSVHQAPVGVLSSALLPPSEDGTSHEEPPLTREASPSVSASLPSPTSISSSPSSSSSTSTVSPSPSSDSVSPSTVSASASPSASSLSSSSVSSSSSSALSKAAPGTETPSRETGKEKDVDLEGEDSVLISVNAGNFDRFLRAEERLVVFFYVPWCERCQNLFPEIYDAALRLRRLDPPIRVATVDSAGQEELARRLKAGAAPCVKLVRLLPAASPSSPASAQETNGGSRAALEAARREGAALSPFKGLETEEYQGFPDADRLVRWAMKRAGAPAYYLKDFATADRFLFDNPVTLLGVFDSDGQARDVFLQASHLIEEVTVAITNSTEIATKLQVPIPSVLLFRTYGEHMVVLGDRSSPALTPQDIARFTKEQRFPHVVPFSPSTAPDLFNDGRPLLILLRSEDEAGRQAEAALHEVAPRHRREIISVVHGTKGAFAARLMNFLNLSIQDIPAAVIVENPSSRISKVQFVCEDKPLTRGSLERLIRDYRGGALRPTRKSAPPPLQAEQGHTVKLVGSTFVEPLPPPNSEMLLFVYSPWCAHSTKLRPVFEEVATRLAHIPELVTAELDGTVNEVEDVNVVSYQNLVDLRRRAGPNAWNGDSLLRPPSSIRGKKDEGQRESLWDFDRDVSLTDVIAADGYPALLFYTHDQEEEDLGKTKERKTVVFYDGVRDVQSILEFLLMHSKILTRERLFNSLQM</sequence>
<dbReference type="SUPFAM" id="SSF52833">
    <property type="entry name" value="Thioredoxin-like"/>
    <property type="match status" value="3"/>
</dbReference>
<dbReference type="GO" id="GO:0005783">
    <property type="term" value="C:endoplasmic reticulum"/>
    <property type="evidence" value="ECO:0007669"/>
    <property type="project" value="TreeGrafter"/>
</dbReference>
<dbReference type="EMBL" id="AEYI02000090">
    <property type="protein sequence ID" value="KFG51926.1"/>
    <property type="molecule type" value="Genomic_DNA"/>
</dbReference>
<keyword evidence="4" id="KW-0328">Glycosyltransferase</keyword>
<dbReference type="GO" id="GO:0004579">
    <property type="term" value="F:dolichyl-diphosphooligosaccharide-protein glycotransferase activity"/>
    <property type="evidence" value="ECO:0007669"/>
    <property type="project" value="UniProtKB-EC"/>
</dbReference>
<evidence type="ECO:0000313" key="4">
    <source>
        <dbReference type="EMBL" id="KFG51926.1"/>
    </source>
</evidence>
<comment type="caution">
    <text evidence="4">The sequence shown here is derived from an EMBL/GenBank/DDBJ whole genome shotgun (WGS) entry which is preliminary data.</text>
</comment>
<keyword evidence="4" id="KW-0030">Aminoacyl-tRNA synthetase</keyword>
<gene>
    <name evidence="4" type="ORF">TGP89_271760</name>
</gene>
<dbReference type="OrthoDB" id="72053at2759"/>
<keyword evidence="4" id="KW-0808">Transferase</keyword>
<dbReference type="Proteomes" id="UP000028828">
    <property type="component" value="Unassembled WGS sequence"/>
</dbReference>